<name>A0A9X2J2B6_9NOCA</name>
<protein>
    <submittedName>
        <fullName evidence="2">DUF5994 family protein</fullName>
    </submittedName>
</protein>
<sequence>MRLKPKVDTDGYLDGAWWPRSGKLVAELPDLLTVLTVRLGPIQRVVYDHTSWTRAPRKLTVGDRAVRLDAYPFELGNTMYVYGGNGNMIVLRVIASTTDHATAHAALMTMVSRDRETIPPEAGGGPGRTRDLPTL</sequence>
<comment type="caution">
    <text evidence="2">The sequence shown here is derived from an EMBL/GenBank/DDBJ whole genome shotgun (WGS) entry which is preliminary data.</text>
</comment>
<evidence type="ECO:0000313" key="3">
    <source>
        <dbReference type="Proteomes" id="UP001139157"/>
    </source>
</evidence>
<dbReference type="InterPro" id="IPR046036">
    <property type="entry name" value="DUF5994"/>
</dbReference>
<dbReference type="AlphaFoldDB" id="A0A9X2J2B6"/>
<gene>
    <name evidence="2" type="ORF">NDR86_36565</name>
</gene>
<dbReference type="Proteomes" id="UP001139157">
    <property type="component" value="Unassembled WGS sequence"/>
</dbReference>
<proteinExistence type="predicted"/>
<evidence type="ECO:0000256" key="1">
    <source>
        <dbReference type="SAM" id="MobiDB-lite"/>
    </source>
</evidence>
<dbReference type="Pfam" id="PF19457">
    <property type="entry name" value="DUF5994"/>
    <property type="match status" value="1"/>
</dbReference>
<reference evidence="2" key="1">
    <citation type="submission" date="2022-06" db="EMBL/GenBank/DDBJ databases">
        <title>Novel species in genus nocardia.</title>
        <authorList>
            <person name="Li F."/>
        </authorList>
    </citation>
    <scope>NUCLEOTIDE SEQUENCE</scope>
    <source>
        <strain evidence="2">CDC141</strain>
    </source>
</reference>
<organism evidence="2 3">
    <name type="scientific">Nocardia pulmonis</name>
    <dbReference type="NCBI Taxonomy" id="2951408"/>
    <lineage>
        <taxon>Bacteria</taxon>
        <taxon>Bacillati</taxon>
        <taxon>Actinomycetota</taxon>
        <taxon>Actinomycetes</taxon>
        <taxon>Mycobacteriales</taxon>
        <taxon>Nocardiaceae</taxon>
        <taxon>Nocardia</taxon>
    </lineage>
</organism>
<keyword evidence="3" id="KW-1185">Reference proteome</keyword>
<dbReference type="RefSeq" id="WP_251918819.1">
    <property type="nucleotide sequence ID" value="NZ_JAMRXG010000033.1"/>
</dbReference>
<evidence type="ECO:0000313" key="2">
    <source>
        <dbReference type="EMBL" id="MCM6779005.1"/>
    </source>
</evidence>
<dbReference type="EMBL" id="JAMRXG010000033">
    <property type="protein sequence ID" value="MCM6779005.1"/>
    <property type="molecule type" value="Genomic_DNA"/>
</dbReference>
<feature type="region of interest" description="Disordered" evidence="1">
    <location>
        <begin position="114"/>
        <end position="135"/>
    </location>
</feature>
<accession>A0A9X2J2B6</accession>